<gene>
    <name evidence="1" type="ORF">ADL29_16775</name>
</gene>
<organism evidence="1 2">
    <name type="scientific">Streptomyces chattanoogensis</name>
    <dbReference type="NCBI Taxonomy" id="66876"/>
    <lineage>
        <taxon>Bacteria</taxon>
        <taxon>Bacillati</taxon>
        <taxon>Actinomycetota</taxon>
        <taxon>Actinomycetes</taxon>
        <taxon>Kitasatosporales</taxon>
        <taxon>Streptomycetaceae</taxon>
        <taxon>Streptomyces</taxon>
    </lineage>
</organism>
<comment type="caution">
    <text evidence="1">The sequence shown here is derived from an EMBL/GenBank/DDBJ whole genome shotgun (WGS) entry which is preliminary data.</text>
</comment>
<dbReference type="AlphaFoldDB" id="A0A0N0XY13"/>
<sequence>MGTMGLREIDGLWAAARSVEVRPVGPDEQVRSAMVGDAGEIAELAGLLEVDGTAGGFVCMCFGDVTFTVRGELGKVLGVLTLHLGSGLDWSTWGGQLPLIRPEELSRWLVGRRIVAG</sequence>
<dbReference type="PATRIC" id="fig|66876.3.peg.3669"/>
<proteinExistence type="predicted"/>
<evidence type="ECO:0000313" key="2">
    <source>
        <dbReference type="Proteomes" id="UP000037982"/>
    </source>
</evidence>
<protein>
    <submittedName>
        <fullName evidence="1">Uncharacterized protein</fullName>
    </submittedName>
</protein>
<name>A0A0N0XY13_9ACTN</name>
<evidence type="ECO:0000313" key="1">
    <source>
        <dbReference type="EMBL" id="KPC62875.1"/>
    </source>
</evidence>
<reference evidence="2" key="1">
    <citation type="submission" date="2015-07" db="EMBL/GenBank/DDBJ databases">
        <authorList>
            <person name="Ju K.-S."/>
            <person name="Doroghazi J.R."/>
            <person name="Metcalf W.W."/>
        </authorList>
    </citation>
    <scope>NUCLEOTIDE SEQUENCE [LARGE SCALE GENOMIC DNA]</scope>
    <source>
        <strain evidence="2">NRRL ISP-5002</strain>
    </source>
</reference>
<dbReference type="Proteomes" id="UP000037982">
    <property type="component" value="Unassembled WGS sequence"/>
</dbReference>
<accession>A0A0N0XY13</accession>
<dbReference type="RefSeq" id="WP_053924434.1">
    <property type="nucleotide sequence ID" value="NZ_LGKG01000135.1"/>
</dbReference>
<dbReference type="EMBL" id="LGKG01000135">
    <property type="protein sequence ID" value="KPC62875.1"/>
    <property type="molecule type" value="Genomic_DNA"/>
</dbReference>
<keyword evidence="2" id="KW-1185">Reference proteome</keyword>